<dbReference type="InterPro" id="IPR050109">
    <property type="entry name" value="HTH-type_TetR-like_transc_reg"/>
</dbReference>
<dbReference type="PANTHER" id="PTHR30055">
    <property type="entry name" value="HTH-TYPE TRANSCRIPTIONAL REGULATOR RUTR"/>
    <property type="match status" value="1"/>
</dbReference>
<dbReference type="InterPro" id="IPR036271">
    <property type="entry name" value="Tet_transcr_reg_TetR-rel_C_sf"/>
</dbReference>
<feature type="DNA-binding region" description="H-T-H motif" evidence="5">
    <location>
        <begin position="26"/>
        <end position="45"/>
    </location>
</feature>
<evidence type="ECO:0000256" key="4">
    <source>
        <dbReference type="ARBA" id="ARBA00023163"/>
    </source>
</evidence>
<dbReference type="PRINTS" id="PR00455">
    <property type="entry name" value="HTHTETR"/>
</dbReference>
<accession>A0A142BWE4</accession>
<dbReference type="Gene3D" id="1.10.357.10">
    <property type="entry name" value="Tetracycline Repressor, domain 2"/>
    <property type="match status" value="1"/>
</dbReference>
<dbReference type="Gene3D" id="1.10.10.60">
    <property type="entry name" value="Homeodomain-like"/>
    <property type="match status" value="1"/>
</dbReference>
<protein>
    <submittedName>
        <fullName evidence="7">Tetracycline repressor protein</fullName>
    </submittedName>
</protein>
<proteinExistence type="predicted"/>
<evidence type="ECO:0000313" key="7">
    <source>
        <dbReference type="EMBL" id="AMP42432.1"/>
    </source>
</evidence>
<dbReference type="GO" id="GO:0000976">
    <property type="term" value="F:transcription cis-regulatory region binding"/>
    <property type="evidence" value="ECO:0007669"/>
    <property type="project" value="TreeGrafter"/>
</dbReference>
<dbReference type="InterPro" id="IPR003012">
    <property type="entry name" value="Tet_transcr_reg_TetR"/>
</dbReference>
<keyword evidence="1" id="KW-0678">Repressor</keyword>
<dbReference type="Pfam" id="PF02909">
    <property type="entry name" value="TetR_C_1"/>
    <property type="match status" value="1"/>
</dbReference>
<dbReference type="GO" id="GO:0003700">
    <property type="term" value="F:DNA-binding transcription factor activity"/>
    <property type="evidence" value="ECO:0007669"/>
    <property type="project" value="TreeGrafter"/>
</dbReference>
<reference evidence="7" key="2">
    <citation type="submission" date="2016-02" db="EMBL/GenBank/DDBJ databases">
        <authorList>
            <person name="Wen L."/>
            <person name="He K."/>
            <person name="Yang H."/>
        </authorList>
    </citation>
    <scope>NUCLEOTIDE SEQUENCE</scope>
</reference>
<name>A0A142BWE4_9BACT</name>
<keyword evidence="2" id="KW-0805">Transcription regulation</keyword>
<dbReference type="InterPro" id="IPR004111">
    <property type="entry name" value="Repressor_TetR_C"/>
</dbReference>
<reference evidence="7" key="1">
    <citation type="journal article" date="2016" name="Appl. Environ. Microbiol.">
        <title>Diversity of the Tetracycline Mobilome within a Chinese Pig Manure Sample.</title>
        <authorList>
            <person name="Leclercq S.O."/>
            <person name="Wang C."/>
            <person name="Zhu Y."/>
            <person name="Wu H."/>
            <person name="Du X."/>
            <person name="Liu Z."/>
            <person name="Feng J."/>
        </authorList>
    </citation>
    <scope>NUCLEOTIDE SEQUENCE</scope>
</reference>
<dbReference type="AlphaFoldDB" id="A0A142BWE4"/>
<dbReference type="InterPro" id="IPR001647">
    <property type="entry name" value="HTH_TetR"/>
</dbReference>
<dbReference type="PROSITE" id="PS50977">
    <property type="entry name" value="HTH_TETR_2"/>
    <property type="match status" value="1"/>
</dbReference>
<dbReference type="SUPFAM" id="SSF46689">
    <property type="entry name" value="Homeodomain-like"/>
    <property type="match status" value="1"/>
</dbReference>
<dbReference type="GO" id="GO:0045892">
    <property type="term" value="P:negative regulation of DNA-templated transcription"/>
    <property type="evidence" value="ECO:0007669"/>
    <property type="project" value="InterPro"/>
</dbReference>
<dbReference type="Pfam" id="PF00440">
    <property type="entry name" value="TetR_N"/>
    <property type="match status" value="1"/>
</dbReference>
<dbReference type="GO" id="GO:0046677">
    <property type="term" value="P:response to antibiotic"/>
    <property type="evidence" value="ECO:0007669"/>
    <property type="project" value="InterPro"/>
</dbReference>
<dbReference type="InterPro" id="IPR009057">
    <property type="entry name" value="Homeodomain-like_sf"/>
</dbReference>
<keyword evidence="4" id="KW-0804">Transcription</keyword>
<keyword evidence="3 5" id="KW-0238">DNA-binding</keyword>
<dbReference type="PRINTS" id="PR00400">
    <property type="entry name" value="TETREPRESSOR"/>
</dbReference>
<evidence type="ECO:0000256" key="5">
    <source>
        <dbReference type="PROSITE-ProRule" id="PRU00335"/>
    </source>
</evidence>
<dbReference type="SUPFAM" id="SSF48498">
    <property type="entry name" value="Tetracyclin repressor-like, C-terminal domain"/>
    <property type="match status" value="1"/>
</dbReference>
<organism evidence="7">
    <name type="scientific">uncultured bacterium IN-12</name>
    <dbReference type="NCBI Taxonomy" id="1805590"/>
    <lineage>
        <taxon>Bacteria</taxon>
        <taxon>environmental samples</taxon>
    </lineage>
</organism>
<evidence type="ECO:0000256" key="3">
    <source>
        <dbReference type="ARBA" id="ARBA00023125"/>
    </source>
</evidence>
<dbReference type="EMBL" id="KU736877">
    <property type="protein sequence ID" value="AMP42432.1"/>
    <property type="molecule type" value="Genomic_DNA"/>
</dbReference>
<dbReference type="InterPro" id="IPR023772">
    <property type="entry name" value="DNA-bd_HTH_TetR-type_CS"/>
</dbReference>
<dbReference type="NCBIfam" id="NF010319">
    <property type="entry name" value="PRK13756.1"/>
    <property type="match status" value="1"/>
</dbReference>
<feature type="domain" description="HTH tetR-type" evidence="6">
    <location>
        <begin position="3"/>
        <end position="63"/>
    </location>
</feature>
<evidence type="ECO:0000256" key="1">
    <source>
        <dbReference type="ARBA" id="ARBA00022491"/>
    </source>
</evidence>
<gene>
    <name evidence="7" type="primary">tetR</name>
</gene>
<dbReference type="PROSITE" id="PS01081">
    <property type="entry name" value="HTH_TETR_1"/>
    <property type="match status" value="1"/>
</dbReference>
<evidence type="ECO:0000259" key="6">
    <source>
        <dbReference type="PROSITE" id="PS50977"/>
    </source>
</evidence>
<evidence type="ECO:0000256" key="2">
    <source>
        <dbReference type="ARBA" id="ARBA00023015"/>
    </source>
</evidence>
<dbReference type="PANTHER" id="PTHR30055:SF151">
    <property type="entry name" value="TRANSCRIPTIONAL REGULATORY PROTEIN"/>
    <property type="match status" value="1"/>
</dbReference>
<sequence length="207" mass="23321">MTKLDRETVIQAALELLNEVGVDNLTTRKLAERLKVQQPALYWHFRNKRALLDALSEAMLEKNHTRTVPQTGEDWRVFLKENALSFRSALLSYRDGARIHAGTRPTSAQYERVEKQIRFLCESGFEQPDAVRALVIVSHYTTGSVSEQQAALEDSSERKQASKEAPAQPSQFLSHAFDTFDAEGADFAFEYGLDALISGLEMKKATK</sequence>